<dbReference type="Gene3D" id="2.130.10.10">
    <property type="entry name" value="YVTN repeat-like/Quinoprotein amine dehydrogenase"/>
    <property type="match status" value="2"/>
</dbReference>
<feature type="region of interest" description="Disordered" evidence="2">
    <location>
        <begin position="460"/>
        <end position="538"/>
    </location>
</feature>
<feature type="region of interest" description="Disordered" evidence="2">
    <location>
        <begin position="631"/>
        <end position="738"/>
    </location>
</feature>
<dbReference type="GO" id="GO:0008352">
    <property type="term" value="C:katanin complex"/>
    <property type="evidence" value="ECO:0007669"/>
    <property type="project" value="TreeGrafter"/>
</dbReference>
<organism evidence="3">
    <name type="scientific">Fonticula alba</name>
    <name type="common">Slime mold</name>
    <dbReference type="NCBI Taxonomy" id="691883"/>
    <lineage>
        <taxon>Eukaryota</taxon>
        <taxon>Rotosphaerida</taxon>
        <taxon>Fonticulaceae</taxon>
        <taxon>Fonticula</taxon>
    </lineage>
</organism>
<feature type="compositionally biased region" description="Low complexity" evidence="2">
    <location>
        <begin position="578"/>
        <end position="587"/>
    </location>
</feature>
<dbReference type="InterPro" id="IPR001680">
    <property type="entry name" value="WD40_rpt"/>
</dbReference>
<proteinExistence type="predicted"/>
<keyword evidence="1" id="KW-0853">WD repeat</keyword>
<dbReference type="GeneID" id="20529724"/>
<evidence type="ECO:0000313" key="4">
    <source>
        <dbReference type="Proteomes" id="UP000030693"/>
    </source>
</evidence>
<evidence type="ECO:0000256" key="1">
    <source>
        <dbReference type="PROSITE-ProRule" id="PRU00221"/>
    </source>
</evidence>
<dbReference type="Pfam" id="PF00400">
    <property type="entry name" value="WD40"/>
    <property type="match status" value="1"/>
</dbReference>
<feature type="repeat" description="WD" evidence="1">
    <location>
        <begin position="194"/>
        <end position="228"/>
    </location>
</feature>
<dbReference type="GO" id="GO:0007019">
    <property type="term" value="P:microtubule depolymerization"/>
    <property type="evidence" value="ECO:0007669"/>
    <property type="project" value="TreeGrafter"/>
</dbReference>
<feature type="compositionally biased region" description="Low complexity" evidence="2">
    <location>
        <begin position="632"/>
        <end position="649"/>
    </location>
</feature>
<feature type="compositionally biased region" description="Low complexity" evidence="2">
    <location>
        <begin position="480"/>
        <end position="492"/>
    </location>
</feature>
<feature type="region of interest" description="Disordered" evidence="2">
    <location>
        <begin position="574"/>
        <end position="617"/>
    </location>
</feature>
<dbReference type="EMBL" id="KB932208">
    <property type="protein sequence ID" value="KCV68711.1"/>
    <property type="molecule type" value="Genomic_DNA"/>
</dbReference>
<dbReference type="InterPro" id="IPR036322">
    <property type="entry name" value="WD40_repeat_dom_sf"/>
</dbReference>
<feature type="compositionally biased region" description="Low complexity" evidence="2">
    <location>
        <begin position="596"/>
        <end position="615"/>
    </location>
</feature>
<dbReference type="PROSITE" id="PS50082">
    <property type="entry name" value="WD_REPEATS_2"/>
    <property type="match status" value="1"/>
</dbReference>
<feature type="compositionally biased region" description="Pro residues" evidence="2">
    <location>
        <begin position="521"/>
        <end position="534"/>
    </location>
</feature>
<dbReference type="InterPro" id="IPR015943">
    <property type="entry name" value="WD40/YVTN_repeat-like_dom_sf"/>
</dbReference>
<dbReference type="SMART" id="SM00320">
    <property type="entry name" value="WD40"/>
    <property type="match status" value="3"/>
</dbReference>
<dbReference type="PANTHER" id="PTHR19845">
    <property type="entry name" value="KATANIN P80 SUBUNIT"/>
    <property type="match status" value="1"/>
</dbReference>
<evidence type="ECO:0000256" key="2">
    <source>
        <dbReference type="SAM" id="MobiDB-lite"/>
    </source>
</evidence>
<sequence>MNGSLSGSLPPTARGDRIQQLHAIPCADVFAARFGRRSGSILATGHDGGIVSLWDVSKGKCIKSFTAHQSPYPVKALDLDPQGEDVLLTGVAAGGSPSDTARQGEIRVWDLESEGVVRTFQSPLCPLDRRPTGCDALRYHPSDDLFLSLHSAFLDVAQSSTQLCVWDIRQNRNVFTLPLAGGRGPAHRAGSHGLPGLQSPITAAEWTPDGRWIVLGLTDGSVQIYDLSMPSAPVLMNTLAAAADFGPVRNLSIHPLERLVSATHSFGRMVFWNLETGQHAGRPGLLSGSVLPAGRGGPVTAARAASLSQSHLSGLEEITAQACFIPCAGRAALVATADALEVISWNPYTPCDLAEDPWLRGPVRVASAYGHLAPAEGQLTLGQSVASVHSSGPGASLPGATLFDMASFFGTEYSLAAVVDRAPGPIDDRDHLVSSSTSRLCLFSVDLAQFRPFANRLLHPTNDRAPEISRDLRAPDDVSAGPEEAPAAMGPAFSLRRSRPSFGAPASQSLNEPPAKRRMPPSEPEPRPGPPAGPRPVSLGEARVAATAIAEPQPLLSSGLSRGSLFSSRLQRLHRAEPVSTVATAPPACVPPPEVPRSAGSPAPGLAAPAGAPIPTSGAVAHLTTIDLSMDSTVTGSPVSPSSTASWSSSRREPVDKPPASTSVPPSMSLSSVEPLPPARRPGSLPGVPAGRVSLSEGPAWRQSSTPMGTMAPASAVASPPPAAAPTPASARARRPILKSDSRVRAADLVRGSMAASLLAPAQVASRERLEPLLRDPSDARVSAVLRDVFGAEGECTRSLLSGRLNIFSSLSSSTPLGELPEALLRAAAGSPDYGMAYDALGSVVDGREAATLLADVPGHGGPADDRASQLRVSADHLRGRLDGCEISSFAMAFRR</sequence>
<keyword evidence="4" id="KW-1185">Reference proteome</keyword>
<dbReference type="OrthoDB" id="10264376at2759"/>
<gene>
    <name evidence="3" type="ORF">H696_04999</name>
</gene>
<accession>A0A058Z3J4</accession>
<feature type="compositionally biased region" description="Low complexity" evidence="2">
    <location>
        <begin position="663"/>
        <end position="674"/>
    </location>
</feature>
<reference evidence="3" key="1">
    <citation type="submission" date="2013-04" db="EMBL/GenBank/DDBJ databases">
        <title>The Genome Sequence of Fonticula alba ATCC 38817.</title>
        <authorList>
            <consortium name="The Broad Institute Genomics Platform"/>
            <person name="Russ C."/>
            <person name="Cuomo C."/>
            <person name="Burger G."/>
            <person name="Gray M.W."/>
            <person name="Holland P.W.H."/>
            <person name="King N."/>
            <person name="Lang F.B.F."/>
            <person name="Roger A.J."/>
            <person name="Ruiz-Trillo I."/>
            <person name="Brown M."/>
            <person name="Walker B."/>
            <person name="Young S."/>
            <person name="Zeng Q."/>
            <person name="Gargeya S."/>
            <person name="Fitzgerald M."/>
            <person name="Haas B."/>
            <person name="Abouelleil A."/>
            <person name="Allen A.W."/>
            <person name="Alvarado L."/>
            <person name="Arachchi H.M."/>
            <person name="Berlin A.M."/>
            <person name="Chapman S.B."/>
            <person name="Gainer-Dewar J."/>
            <person name="Goldberg J."/>
            <person name="Griggs A."/>
            <person name="Gujja S."/>
            <person name="Hansen M."/>
            <person name="Howarth C."/>
            <person name="Imamovic A."/>
            <person name="Ireland A."/>
            <person name="Larimer J."/>
            <person name="McCowan C."/>
            <person name="Murphy C."/>
            <person name="Pearson M."/>
            <person name="Poon T.W."/>
            <person name="Priest M."/>
            <person name="Roberts A."/>
            <person name="Saif S."/>
            <person name="Shea T."/>
            <person name="Sisk P."/>
            <person name="Sykes S."/>
            <person name="Wortman J."/>
            <person name="Nusbaum C."/>
            <person name="Birren B."/>
        </authorList>
    </citation>
    <scope>NUCLEOTIDE SEQUENCE [LARGE SCALE GENOMIC DNA]</scope>
    <source>
        <strain evidence="3">ATCC 38817</strain>
    </source>
</reference>
<dbReference type="AlphaFoldDB" id="A0A058Z3J4"/>
<dbReference type="STRING" id="691883.A0A058Z3J4"/>
<dbReference type="SUPFAM" id="SSF50978">
    <property type="entry name" value="WD40 repeat-like"/>
    <property type="match status" value="1"/>
</dbReference>
<dbReference type="Proteomes" id="UP000030693">
    <property type="component" value="Unassembled WGS sequence"/>
</dbReference>
<dbReference type="eggNOG" id="KOG0267">
    <property type="taxonomic scope" value="Eukaryota"/>
</dbReference>
<protein>
    <submittedName>
        <fullName evidence="3">Uncharacterized protein</fullName>
    </submittedName>
</protein>
<name>A0A058Z3J4_FONAL</name>
<dbReference type="PANTHER" id="PTHR19845:SF0">
    <property type="entry name" value="KATANIN P80 WD40 REPEAT-CONTAINING SUBUNIT B1"/>
    <property type="match status" value="1"/>
</dbReference>
<dbReference type="RefSeq" id="XP_009497143.1">
    <property type="nucleotide sequence ID" value="XM_009498868.1"/>
</dbReference>
<evidence type="ECO:0000313" key="3">
    <source>
        <dbReference type="EMBL" id="KCV68711.1"/>
    </source>
</evidence>
<feature type="compositionally biased region" description="Basic and acidic residues" evidence="2">
    <location>
        <begin position="461"/>
        <end position="476"/>
    </location>
</feature>